<dbReference type="EMBL" id="CALNXJ010000005">
    <property type="protein sequence ID" value="CAH3039761.1"/>
    <property type="molecule type" value="Genomic_DNA"/>
</dbReference>
<evidence type="ECO:0000256" key="2">
    <source>
        <dbReference type="ARBA" id="ARBA00023043"/>
    </source>
</evidence>
<dbReference type="Proteomes" id="UP001159428">
    <property type="component" value="Unassembled WGS sequence"/>
</dbReference>
<evidence type="ECO:0000313" key="6">
    <source>
        <dbReference type="Proteomes" id="UP001159428"/>
    </source>
</evidence>
<proteinExistence type="predicted"/>
<dbReference type="InterPro" id="IPR036770">
    <property type="entry name" value="Ankyrin_rpt-contain_sf"/>
</dbReference>
<dbReference type="AlphaFoldDB" id="A0AAU9VXY2"/>
<name>A0AAU9VXY2_9CNID</name>
<dbReference type="Gene3D" id="1.10.287.1490">
    <property type="match status" value="1"/>
</dbReference>
<gene>
    <name evidence="5" type="ORF">PMEA_00026358</name>
</gene>
<dbReference type="SMART" id="SM00248">
    <property type="entry name" value="ANK"/>
    <property type="match status" value="2"/>
</dbReference>
<dbReference type="PANTHER" id="PTHR24189:SF50">
    <property type="entry name" value="ANKYRIN REPEAT AND SOCS BOX PROTEIN 2"/>
    <property type="match status" value="1"/>
</dbReference>
<dbReference type="InterPro" id="IPR002110">
    <property type="entry name" value="Ankyrin_rpt"/>
</dbReference>
<dbReference type="PROSITE" id="PS50088">
    <property type="entry name" value="ANK_REPEAT"/>
    <property type="match status" value="1"/>
</dbReference>
<evidence type="ECO:0000256" key="4">
    <source>
        <dbReference type="SAM" id="MobiDB-lite"/>
    </source>
</evidence>
<evidence type="ECO:0000313" key="5">
    <source>
        <dbReference type="EMBL" id="CAH3039761.1"/>
    </source>
</evidence>
<feature type="repeat" description="ANK" evidence="3">
    <location>
        <begin position="100"/>
        <end position="140"/>
    </location>
</feature>
<keyword evidence="6" id="KW-1185">Reference proteome</keyword>
<dbReference type="Gene3D" id="1.25.40.20">
    <property type="entry name" value="Ankyrin repeat-containing domain"/>
    <property type="match status" value="1"/>
</dbReference>
<evidence type="ECO:0000256" key="1">
    <source>
        <dbReference type="ARBA" id="ARBA00022737"/>
    </source>
</evidence>
<keyword evidence="2 3" id="KW-0040">ANK repeat</keyword>
<dbReference type="Pfam" id="PF00023">
    <property type="entry name" value="Ank"/>
    <property type="match status" value="1"/>
</dbReference>
<accession>A0AAU9VXY2</accession>
<dbReference type="SUPFAM" id="SSF48403">
    <property type="entry name" value="Ankyrin repeat"/>
    <property type="match status" value="1"/>
</dbReference>
<dbReference type="PANTHER" id="PTHR24189">
    <property type="entry name" value="MYOTROPHIN"/>
    <property type="match status" value="1"/>
</dbReference>
<dbReference type="InterPro" id="IPR050745">
    <property type="entry name" value="Multifunctional_regulatory"/>
</dbReference>
<organism evidence="5 6">
    <name type="scientific">Pocillopora meandrina</name>
    <dbReference type="NCBI Taxonomy" id="46732"/>
    <lineage>
        <taxon>Eukaryota</taxon>
        <taxon>Metazoa</taxon>
        <taxon>Cnidaria</taxon>
        <taxon>Anthozoa</taxon>
        <taxon>Hexacorallia</taxon>
        <taxon>Scleractinia</taxon>
        <taxon>Astrocoeniina</taxon>
        <taxon>Pocilloporidae</taxon>
        <taxon>Pocillopora</taxon>
    </lineage>
</organism>
<keyword evidence="1" id="KW-0677">Repeat</keyword>
<feature type="compositionally biased region" description="Polar residues" evidence="4">
    <location>
        <begin position="443"/>
        <end position="452"/>
    </location>
</feature>
<sequence length="452" mass="52219">MLYQALYLLMLYSKSHVSEQNDHETAAMTDLLSRLLCSNPCTWNGNTLLHLAAWHGTPFIVCSSYDREHRMCGGMFKPPCLETMRLILHAGCDVNAMNIEGNTPLHLAVTFKPGPGQEDVLKETLDLLLLFGADTKLENNSGRMAMDCCETDEAQRILSAMDIDVRNDEMLASGSGKEIDKGFHIGRQNDLNQNYQEETERLRSTSSGEQLRKLRRNMKYVQGQLRERGGKLREMTKQLTDVKWQLRTRDAELRGISKDVENGAEQVQKRDEQLTEMIQQLKNVEGQLQERDGQLTERTQQLTNVEGQLQERDEKLTEVTQQLTNVEGQLRERDGQLTERTQQLTNVEGQLQERDEQLTEVTQQLTNVEGQLRERDEQMREMKQRLTSMERQLEERDGELTEKTQTFTNVEGQLQEKDEQLREMRKQLKNFEGQPQERDGQLTEVTEQLSNV</sequence>
<dbReference type="SUPFAM" id="SSF57997">
    <property type="entry name" value="Tropomyosin"/>
    <property type="match status" value="1"/>
</dbReference>
<reference evidence="5 6" key="1">
    <citation type="submission" date="2022-05" db="EMBL/GenBank/DDBJ databases">
        <authorList>
            <consortium name="Genoscope - CEA"/>
            <person name="William W."/>
        </authorList>
    </citation>
    <scope>NUCLEOTIDE SEQUENCE [LARGE SCALE GENOMIC DNA]</scope>
</reference>
<protein>
    <submittedName>
        <fullName evidence="5">Uncharacterized protein</fullName>
    </submittedName>
</protein>
<evidence type="ECO:0000256" key="3">
    <source>
        <dbReference type="PROSITE-ProRule" id="PRU00023"/>
    </source>
</evidence>
<comment type="caution">
    <text evidence="5">The sequence shown here is derived from an EMBL/GenBank/DDBJ whole genome shotgun (WGS) entry which is preliminary data.</text>
</comment>
<feature type="region of interest" description="Disordered" evidence="4">
    <location>
        <begin position="429"/>
        <end position="452"/>
    </location>
</feature>